<dbReference type="GO" id="GO:0006508">
    <property type="term" value="P:proteolysis"/>
    <property type="evidence" value="ECO:0007669"/>
    <property type="project" value="UniProtKB-KW"/>
</dbReference>
<evidence type="ECO:0000313" key="20">
    <source>
        <dbReference type="Proteomes" id="UP000838878"/>
    </source>
</evidence>
<feature type="domain" description="Endoplasmic reticulum metallopeptidase 1/1-A TM" evidence="18">
    <location>
        <begin position="369"/>
        <end position="496"/>
    </location>
</feature>
<feature type="domain" description="Endoplasmic reticulum metallopeptidase 1-like C-terminal" evidence="17">
    <location>
        <begin position="510"/>
        <end position="747"/>
    </location>
</feature>
<comment type="subcellular location">
    <subcellularLocation>
        <location evidence="2">Endoplasmic reticulum membrane</location>
        <topology evidence="2">Multi-pass membrane protein</topology>
    </subcellularLocation>
</comment>
<proteinExistence type="inferred from homology"/>
<dbReference type="Gene3D" id="3.40.630.10">
    <property type="entry name" value="Zn peptidases"/>
    <property type="match status" value="1"/>
</dbReference>
<evidence type="ECO:0000259" key="18">
    <source>
        <dbReference type="Pfam" id="PF22249"/>
    </source>
</evidence>
<dbReference type="InterPro" id="IPR007484">
    <property type="entry name" value="Peptidase_M28"/>
</dbReference>
<keyword evidence="7" id="KW-0378">Hydrolase</keyword>
<keyword evidence="9" id="KW-0862">Zinc</keyword>
<evidence type="ECO:0000256" key="2">
    <source>
        <dbReference type="ARBA" id="ARBA00004477"/>
    </source>
</evidence>
<evidence type="ECO:0000256" key="15">
    <source>
        <dbReference type="SAM" id="Phobius"/>
    </source>
</evidence>
<evidence type="ECO:0000256" key="5">
    <source>
        <dbReference type="ARBA" id="ARBA00022692"/>
    </source>
</evidence>
<feature type="transmembrane region" description="Helical" evidence="15">
    <location>
        <begin position="453"/>
        <end position="475"/>
    </location>
</feature>
<dbReference type="Pfam" id="PF04389">
    <property type="entry name" value="Peptidase_M28"/>
    <property type="match status" value="1"/>
</dbReference>
<evidence type="ECO:0000256" key="8">
    <source>
        <dbReference type="ARBA" id="ARBA00022824"/>
    </source>
</evidence>
<keyword evidence="4" id="KW-0645">Protease</keyword>
<dbReference type="InterPro" id="IPR048024">
    <property type="entry name" value="Fxna-like_M28_dom"/>
</dbReference>
<feature type="transmembrane region" description="Helical" evidence="15">
    <location>
        <begin position="482"/>
        <end position="504"/>
    </location>
</feature>
<dbReference type="PANTHER" id="PTHR12147">
    <property type="entry name" value="METALLOPEPTIDASE M28 FAMILY MEMBER"/>
    <property type="match status" value="1"/>
</dbReference>
<evidence type="ECO:0000259" key="17">
    <source>
        <dbReference type="Pfam" id="PF22248"/>
    </source>
</evidence>
<evidence type="ECO:0000256" key="4">
    <source>
        <dbReference type="ARBA" id="ARBA00022670"/>
    </source>
</evidence>
<evidence type="ECO:0000256" key="1">
    <source>
        <dbReference type="ARBA" id="ARBA00001947"/>
    </source>
</evidence>
<evidence type="ECO:0000256" key="13">
    <source>
        <dbReference type="ARBA" id="ARBA00023180"/>
    </source>
</evidence>
<dbReference type="FunFam" id="3.40.630.10:FF:000008">
    <property type="entry name" value="Endoplasmic reticulum metallopeptidase 1"/>
    <property type="match status" value="1"/>
</dbReference>
<organism evidence="19 20">
    <name type="scientific">Brenthis ino</name>
    <name type="common">lesser marbled fritillary</name>
    <dbReference type="NCBI Taxonomy" id="405034"/>
    <lineage>
        <taxon>Eukaryota</taxon>
        <taxon>Metazoa</taxon>
        <taxon>Ecdysozoa</taxon>
        <taxon>Arthropoda</taxon>
        <taxon>Hexapoda</taxon>
        <taxon>Insecta</taxon>
        <taxon>Pterygota</taxon>
        <taxon>Neoptera</taxon>
        <taxon>Endopterygota</taxon>
        <taxon>Lepidoptera</taxon>
        <taxon>Glossata</taxon>
        <taxon>Ditrysia</taxon>
        <taxon>Papilionoidea</taxon>
        <taxon>Nymphalidae</taxon>
        <taxon>Heliconiinae</taxon>
        <taxon>Argynnini</taxon>
        <taxon>Brenthis</taxon>
    </lineage>
</organism>
<keyword evidence="12 15" id="KW-0472">Membrane</keyword>
<sequence length="750" mass="79290">MSCRRRSPSSPGLRFHPLLGVDFYTLVRVQRSLPCCVVSPYGASDDAAGCAVALETLRALAAAPRPLRHDVLVLLNGAEENILQASHAFVTRHPWARTARAFINIEACGAGGREVLFQAGPHDPWIVEVYAAAVPHPFASSLAQELFESGLIPADTDFRIFRDYGNLSGVDLAWSSNGYVYHTRLDTAERVPPAVLQRTGDNVLALARGLLAGERLRAATERARQPVFFDVLGACVVAARAPAAALAALLAALAVAAALARSACDATRELHVGVRVWGGAVGRAAVGAALAAGAGAAASAAAALALHAAGARLSFYARPWLLLPLYALPALVGAWVAARYLWRRWATQSGVVALARGWWAWRAWRDGQLLCALLLLMTGTALRLRSAFLPALWTLPALGVWARRRSDGKSAALGAALAALPALQSAYLALGSINMFVPMMGRAGTAPLPPDVLMALVVSQLTLLTCSWALPLVVAARRPAPLLRAGVALAALAAVLVLATPLGAPYSAERPQRFMVFHTRRSVHAASAAAAAALDTDASNATHEDFYWIPELDVNTPHSMDPYVPEMRAAQATLAAECERWPYCGAPYFLPVLSLVARGHRLPAPAPPLAVLRLAARLLPAGDGDGGARTLELELREAPAHVVLVLAPAPGARVAHCEGLGAPQEGPRWGARRTYFVALHQARRPRAWRLACRLAAPPGAAPARWLRVAAAGHAMAGAARRAPTHARLLAALPPHAAATGWGVHLHVFEL</sequence>
<feature type="transmembrane region" description="Helical" evidence="15">
    <location>
        <begin position="280"/>
        <end position="308"/>
    </location>
</feature>
<dbReference type="InterPro" id="IPR053974">
    <property type="entry name" value="ERMP1_1-A_TM"/>
</dbReference>
<feature type="transmembrane region" description="Helical" evidence="15">
    <location>
        <begin position="411"/>
        <end position="433"/>
    </location>
</feature>
<keyword evidence="6" id="KW-0479">Metal-binding</keyword>
<feature type="transmembrane region" description="Helical" evidence="15">
    <location>
        <begin position="227"/>
        <end position="260"/>
    </location>
</feature>
<dbReference type="CDD" id="cd03875">
    <property type="entry name" value="M28_Fxna_like"/>
    <property type="match status" value="1"/>
</dbReference>
<dbReference type="OrthoDB" id="76293at2759"/>
<gene>
    <name evidence="19" type="ORF">BINO364_LOCUS9856</name>
</gene>
<dbReference type="InterPro" id="IPR045175">
    <property type="entry name" value="M28_fam"/>
</dbReference>
<evidence type="ECO:0000256" key="3">
    <source>
        <dbReference type="ARBA" id="ARBA00010918"/>
    </source>
</evidence>
<keyword evidence="8" id="KW-0256">Endoplasmic reticulum</keyword>
<reference evidence="19" key="1">
    <citation type="submission" date="2021-12" db="EMBL/GenBank/DDBJ databases">
        <authorList>
            <person name="Martin H S."/>
        </authorList>
    </citation>
    <scope>NUCLEOTIDE SEQUENCE</scope>
</reference>
<evidence type="ECO:0000313" key="19">
    <source>
        <dbReference type="EMBL" id="CAH0724102.1"/>
    </source>
</evidence>
<keyword evidence="10 15" id="KW-1133">Transmembrane helix</keyword>
<name>A0A8J9UQG7_9NEOP</name>
<keyword evidence="11" id="KW-0482">Metalloprotease</keyword>
<evidence type="ECO:0000259" key="16">
    <source>
        <dbReference type="Pfam" id="PF04389"/>
    </source>
</evidence>
<dbReference type="EMBL" id="OV170224">
    <property type="protein sequence ID" value="CAH0724102.1"/>
    <property type="molecule type" value="Genomic_DNA"/>
</dbReference>
<evidence type="ECO:0000256" key="12">
    <source>
        <dbReference type="ARBA" id="ARBA00023136"/>
    </source>
</evidence>
<dbReference type="InterPro" id="IPR053973">
    <property type="entry name" value="ERMP1-like_C"/>
</dbReference>
<evidence type="ECO:0000256" key="11">
    <source>
        <dbReference type="ARBA" id="ARBA00023049"/>
    </source>
</evidence>
<dbReference type="Pfam" id="PF22249">
    <property type="entry name" value="ERMP1-TM"/>
    <property type="match status" value="1"/>
</dbReference>
<dbReference type="GO" id="GO:0005789">
    <property type="term" value="C:endoplasmic reticulum membrane"/>
    <property type="evidence" value="ECO:0007669"/>
    <property type="project" value="UniProtKB-SubCell"/>
</dbReference>
<feature type="domain" description="Peptidase M28" evidence="16">
    <location>
        <begin position="40"/>
        <end position="206"/>
    </location>
</feature>
<protein>
    <recommendedName>
        <fullName evidence="14">FXNA-like protease</fullName>
    </recommendedName>
</protein>
<keyword evidence="5 15" id="KW-0812">Transmembrane</keyword>
<evidence type="ECO:0000256" key="7">
    <source>
        <dbReference type="ARBA" id="ARBA00022801"/>
    </source>
</evidence>
<keyword evidence="20" id="KW-1185">Reference proteome</keyword>
<evidence type="ECO:0000256" key="10">
    <source>
        <dbReference type="ARBA" id="ARBA00022989"/>
    </source>
</evidence>
<keyword evidence="13" id="KW-0325">Glycoprotein</keyword>
<evidence type="ECO:0000256" key="9">
    <source>
        <dbReference type="ARBA" id="ARBA00022833"/>
    </source>
</evidence>
<evidence type="ECO:0000256" key="6">
    <source>
        <dbReference type="ARBA" id="ARBA00022723"/>
    </source>
</evidence>
<dbReference type="Proteomes" id="UP000838878">
    <property type="component" value="Chromosome 4"/>
</dbReference>
<accession>A0A8J9UQG7</accession>
<evidence type="ECO:0000256" key="14">
    <source>
        <dbReference type="ARBA" id="ARBA00078796"/>
    </source>
</evidence>
<dbReference type="GO" id="GO:0046872">
    <property type="term" value="F:metal ion binding"/>
    <property type="evidence" value="ECO:0007669"/>
    <property type="project" value="UniProtKB-KW"/>
</dbReference>
<feature type="non-terminal residue" evidence="19">
    <location>
        <position position="750"/>
    </location>
</feature>
<dbReference type="GO" id="GO:0008235">
    <property type="term" value="F:metalloexopeptidase activity"/>
    <property type="evidence" value="ECO:0007669"/>
    <property type="project" value="InterPro"/>
</dbReference>
<comment type="similarity">
    <text evidence="3">Belongs to the peptidase M28 family.</text>
</comment>
<comment type="cofactor">
    <cofactor evidence="1">
        <name>Zn(2+)</name>
        <dbReference type="ChEBI" id="CHEBI:29105"/>
    </cofactor>
</comment>
<dbReference type="AlphaFoldDB" id="A0A8J9UQG7"/>
<feature type="transmembrane region" description="Helical" evidence="15">
    <location>
        <begin position="320"/>
        <end position="342"/>
    </location>
</feature>
<dbReference type="SUPFAM" id="SSF53187">
    <property type="entry name" value="Zn-dependent exopeptidases"/>
    <property type="match status" value="1"/>
</dbReference>
<dbReference type="Pfam" id="PF22248">
    <property type="entry name" value="ERMP1_C"/>
    <property type="match status" value="1"/>
</dbReference>
<dbReference type="PANTHER" id="PTHR12147:SF22">
    <property type="entry name" value="ENDOPLASMIC RETICULUM METALLOPEPTIDASE 1"/>
    <property type="match status" value="1"/>
</dbReference>